<comment type="caution">
    <text evidence="2">The sequence shown here is derived from an EMBL/GenBank/DDBJ whole genome shotgun (WGS) entry which is preliminary data.</text>
</comment>
<proteinExistence type="predicted"/>
<evidence type="ECO:0000256" key="1">
    <source>
        <dbReference type="SAM" id="MobiDB-lite"/>
    </source>
</evidence>
<evidence type="ECO:0000313" key="2">
    <source>
        <dbReference type="EMBL" id="KAL2650891.1"/>
    </source>
</evidence>
<sequence length="144" mass="16037">MAEEQEEDLSTETGTEDEETESGTEGESEGDSSKTAAAPMPPPTELHNSALFVAKYLDQRLDKLFAATEKITVDIAEMEKRIMLDLTTKIEATQNNLTMRIVALENLTLEHGVKLKQQDNKGGQQAHQLDELQNQVGIILFRLH</sequence>
<feature type="region of interest" description="Disordered" evidence="1">
    <location>
        <begin position="1"/>
        <end position="46"/>
    </location>
</feature>
<reference evidence="2 3" key="1">
    <citation type="submission" date="2024-09" db="EMBL/GenBank/DDBJ databases">
        <title>Chromosome-scale assembly of Riccia fluitans.</title>
        <authorList>
            <person name="Paukszto L."/>
            <person name="Sawicki J."/>
            <person name="Karawczyk K."/>
            <person name="Piernik-Szablinska J."/>
            <person name="Szczecinska M."/>
            <person name="Mazdziarz M."/>
        </authorList>
    </citation>
    <scope>NUCLEOTIDE SEQUENCE [LARGE SCALE GENOMIC DNA]</scope>
    <source>
        <strain evidence="2">Rf_01</strain>
        <tissue evidence="2">Aerial parts of the thallus</tissue>
    </source>
</reference>
<gene>
    <name evidence="2" type="ORF">R1flu_019019</name>
</gene>
<dbReference type="AlphaFoldDB" id="A0ABD1ZJ11"/>
<feature type="compositionally biased region" description="Acidic residues" evidence="1">
    <location>
        <begin position="1"/>
        <end position="30"/>
    </location>
</feature>
<dbReference type="EMBL" id="JBHFFA010000001">
    <property type="protein sequence ID" value="KAL2650891.1"/>
    <property type="molecule type" value="Genomic_DNA"/>
</dbReference>
<dbReference type="Proteomes" id="UP001605036">
    <property type="component" value="Unassembled WGS sequence"/>
</dbReference>
<accession>A0ABD1ZJ11</accession>
<organism evidence="2 3">
    <name type="scientific">Riccia fluitans</name>
    <dbReference type="NCBI Taxonomy" id="41844"/>
    <lineage>
        <taxon>Eukaryota</taxon>
        <taxon>Viridiplantae</taxon>
        <taxon>Streptophyta</taxon>
        <taxon>Embryophyta</taxon>
        <taxon>Marchantiophyta</taxon>
        <taxon>Marchantiopsida</taxon>
        <taxon>Marchantiidae</taxon>
        <taxon>Marchantiales</taxon>
        <taxon>Ricciaceae</taxon>
        <taxon>Riccia</taxon>
    </lineage>
</organism>
<evidence type="ECO:0000313" key="3">
    <source>
        <dbReference type="Proteomes" id="UP001605036"/>
    </source>
</evidence>
<protein>
    <submittedName>
        <fullName evidence="2">Uncharacterized protein</fullName>
    </submittedName>
</protein>
<name>A0ABD1ZJ11_9MARC</name>
<keyword evidence="3" id="KW-1185">Reference proteome</keyword>